<keyword evidence="3" id="KW-1185">Reference proteome</keyword>
<evidence type="ECO:0000256" key="1">
    <source>
        <dbReference type="SAM" id="MobiDB-lite"/>
    </source>
</evidence>
<organism evidence="2 3">
    <name type="scientific">Kribbella antiqua</name>
    <dbReference type="NCBI Taxonomy" id="2512217"/>
    <lineage>
        <taxon>Bacteria</taxon>
        <taxon>Bacillati</taxon>
        <taxon>Actinomycetota</taxon>
        <taxon>Actinomycetes</taxon>
        <taxon>Propionibacteriales</taxon>
        <taxon>Kribbellaceae</taxon>
        <taxon>Kribbella</taxon>
    </lineage>
</organism>
<dbReference type="Proteomes" id="UP000295573">
    <property type="component" value="Unassembled WGS sequence"/>
</dbReference>
<feature type="region of interest" description="Disordered" evidence="1">
    <location>
        <begin position="1"/>
        <end position="60"/>
    </location>
</feature>
<dbReference type="RefSeq" id="WP_132149043.1">
    <property type="nucleotide sequence ID" value="NZ_SLWR01000005.1"/>
</dbReference>
<reference evidence="2 3" key="1">
    <citation type="journal article" date="2015" name="Stand. Genomic Sci.">
        <title>Genomic Encyclopedia of Bacterial and Archaeal Type Strains, Phase III: the genomes of soil and plant-associated and newly described type strains.</title>
        <authorList>
            <person name="Whitman W.B."/>
            <person name="Woyke T."/>
            <person name="Klenk H.P."/>
            <person name="Zhou Y."/>
            <person name="Lilburn T.G."/>
            <person name="Beck B.J."/>
            <person name="De Vos P."/>
            <person name="Vandamme P."/>
            <person name="Eisen J.A."/>
            <person name="Garrity G."/>
            <person name="Hugenholtz P."/>
            <person name="Kyrpides N.C."/>
        </authorList>
    </citation>
    <scope>NUCLEOTIDE SEQUENCE [LARGE SCALE GENOMIC DNA]</scope>
    <source>
        <strain evidence="2 3">VKM Ac-2541</strain>
    </source>
</reference>
<gene>
    <name evidence="2" type="ORF">EV646_10541</name>
</gene>
<evidence type="ECO:0000313" key="2">
    <source>
        <dbReference type="EMBL" id="TCO47492.1"/>
    </source>
</evidence>
<dbReference type="EMBL" id="SLWR01000005">
    <property type="protein sequence ID" value="TCO47492.1"/>
    <property type="molecule type" value="Genomic_DNA"/>
</dbReference>
<protein>
    <submittedName>
        <fullName evidence="2">Uncharacterized protein</fullName>
    </submittedName>
</protein>
<name>A0A4R2ISF9_9ACTN</name>
<sequence>MTQQQGKDFTGADPDEPLVEDLLDETRRPEDHDLREEDKPKASREQPDPPATKAVPEPPD</sequence>
<feature type="compositionally biased region" description="Basic and acidic residues" evidence="1">
    <location>
        <begin position="24"/>
        <end position="47"/>
    </location>
</feature>
<proteinExistence type="predicted"/>
<dbReference type="AlphaFoldDB" id="A0A4R2ISF9"/>
<feature type="compositionally biased region" description="Acidic residues" evidence="1">
    <location>
        <begin position="13"/>
        <end position="23"/>
    </location>
</feature>
<comment type="caution">
    <text evidence="2">The sequence shown here is derived from an EMBL/GenBank/DDBJ whole genome shotgun (WGS) entry which is preliminary data.</text>
</comment>
<accession>A0A4R2ISF9</accession>
<evidence type="ECO:0000313" key="3">
    <source>
        <dbReference type="Proteomes" id="UP000295573"/>
    </source>
</evidence>